<evidence type="ECO:0000256" key="2">
    <source>
        <dbReference type="ARBA" id="ARBA00023125"/>
    </source>
</evidence>
<evidence type="ECO:0000259" key="4">
    <source>
        <dbReference type="PROSITE" id="PS50043"/>
    </source>
</evidence>
<dbReference type="AlphaFoldDB" id="A0A3G3K1T6"/>
<dbReference type="Pfam" id="PF17874">
    <property type="entry name" value="TPR_MalT"/>
    <property type="match status" value="1"/>
</dbReference>
<dbReference type="InterPro" id="IPR041617">
    <property type="entry name" value="TPR_MalT"/>
</dbReference>
<dbReference type="InterPro" id="IPR011990">
    <property type="entry name" value="TPR-like_helical_dom_sf"/>
</dbReference>
<evidence type="ECO:0000313" key="6">
    <source>
        <dbReference type="Proteomes" id="UP000269097"/>
    </source>
</evidence>
<dbReference type="InterPro" id="IPR027417">
    <property type="entry name" value="P-loop_NTPase"/>
</dbReference>
<dbReference type="SUPFAM" id="SSF48452">
    <property type="entry name" value="TPR-like"/>
    <property type="match status" value="1"/>
</dbReference>
<dbReference type="GO" id="GO:0006355">
    <property type="term" value="P:regulation of DNA-templated transcription"/>
    <property type="evidence" value="ECO:0007669"/>
    <property type="project" value="InterPro"/>
</dbReference>
<evidence type="ECO:0000256" key="1">
    <source>
        <dbReference type="ARBA" id="ARBA00023015"/>
    </source>
</evidence>
<evidence type="ECO:0000256" key="3">
    <source>
        <dbReference type="ARBA" id="ARBA00023163"/>
    </source>
</evidence>
<dbReference type="EMBL" id="CP033433">
    <property type="protein sequence ID" value="AYQ74504.1"/>
    <property type="molecule type" value="Genomic_DNA"/>
</dbReference>
<keyword evidence="3" id="KW-0804">Transcription</keyword>
<sequence length="852" mass="98436">MILSTKLHVPQKRPDRLIERAAVTKVLNEGLKSKLTTITAPGGYGKTTALSQWLQQTDIPFVWVSLDAQDNDLTQFWTYAIAAVSGRHPHFDEAVSPSLSLLKSGAFEPFLTVMIHELNRCSDELVIVFDDFHSIDLSPIHASVAYLLAHMPAHIHLYITSRADMPFPTARLQATFQLVKITLEDLRFQQEEGVRYFQDCMGLLLTEQEIARLVSRTEGWISGLHLAALSLQRSGNYSEFILAFSGEHRSISDYLFQEAFTHLSDELQFFLLQTSILDRMSGPLCEAVTGQAESQAHLETLEHQNLFIIPLDERRVWYRYHHLFSDFLRRLFRQRYAAASKPFHVKAANWLEEHGFMAEAVEQLLMQGDPVETSSFIEKYLRDLHVKRGLERTPWSAETRAWDSRVLRTLPESCLAGKPGIQYLYVKVLLETGELKAAESRLRLIEEQLSAPDWKSYTGSVLYLTAAVSSYQKNIQRANEYFERFDRYMPEGSHIQMMEANSYSLTFETFLTFFRDLHVADWYLLKWIKTWEDRENYPFVGYFYNSYSLLLYEWNRLDEAEIYAERVLQSKCMQPYALIVVNASIIAAQIRLAKGEPAKAFETLEHVKPKIDSVDKSLFMRKIEMEQVYLSLVSESFDESRLQTCGIRSTDSILLGSVREYQRLARALMTCGKVDEALQLLERLYRLVDEHDRLWDKVKVSVLQSMALVHKGDKKSALSKLEMALELAEPGKFIRTFVDEGTEMAVLLREYIQHRQHHFNRNSSEVSLHYVRELLQLMNDNRNDTSSPGGLITKQELNILRMIGMGLSNKQIAEQLQITAETVKSHLKNIYRKLDVNNREKALKHAEDLKWL</sequence>
<dbReference type="InterPro" id="IPR036388">
    <property type="entry name" value="WH-like_DNA-bd_sf"/>
</dbReference>
<dbReference type="InterPro" id="IPR000792">
    <property type="entry name" value="Tscrpt_reg_LuxR_C"/>
</dbReference>
<dbReference type="InterPro" id="IPR059106">
    <property type="entry name" value="WHD_MalT"/>
</dbReference>
<dbReference type="Pfam" id="PF00196">
    <property type="entry name" value="GerE"/>
    <property type="match status" value="1"/>
</dbReference>
<gene>
    <name evidence="5" type="ORF">EAV92_19190</name>
</gene>
<dbReference type="Gene3D" id="1.10.10.10">
    <property type="entry name" value="Winged helix-like DNA-binding domain superfamily/Winged helix DNA-binding domain"/>
    <property type="match status" value="1"/>
</dbReference>
<organism evidence="5 6">
    <name type="scientific">Cohnella candidum</name>
    <dbReference type="NCBI Taxonomy" id="2674991"/>
    <lineage>
        <taxon>Bacteria</taxon>
        <taxon>Bacillati</taxon>
        <taxon>Bacillota</taxon>
        <taxon>Bacilli</taxon>
        <taxon>Bacillales</taxon>
        <taxon>Paenibacillaceae</taxon>
        <taxon>Cohnella</taxon>
    </lineage>
</organism>
<keyword evidence="1" id="KW-0805">Transcription regulation</keyword>
<dbReference type="SUPFAM" id="SSF52540">
    <property type="entry name" value="P-loop containing nucleoside triphosphate hydrolases"/>
    <property type="match status" value="1"/>
</dbReference>
<evidence type="ECO:0000313" key="5">
    <source>
        <dbReference type="EMBL" id="AYQ74504.1"/>
    </source>
</evidence>
<keyword evidence="6" id="KW-1185">Reference proteome</keyword>
<dbReference type="PRINTS" id="PR00038">
    <property type="entry name" value="HTHLUXR"/>
</dbReference>
<dbReference type="PROSITE" id="PS00622">
    <property type="entry name" value="HTH_LUXR_1"/>
    <property type="match status" value="1"/>
</dbReference>
<dbReference type="Proteomes" id="UP000269097">
    <property type="component" value="Chromosome"/>
</dbReference>
<dbReference type="GO" id="GO:0003677">
    <property type="term" value="F:DNA binding"/>
    <property type="evidence" value="ECO:0007669"/>
    <property type="project" value="UniProtKB-KW"/>
</dbReference>
<dbReference type="PANTHER" id="PTHR44688">
    <property type="entry name" value="DNA-BINDING TRANSCRIPTIONAL ACTIVATOR DEVR_DOSR"/>
    <property type="match status" value="1"/>
</dbReference>
<name>A0A3G3K1T6_9BACL</name>
<protein>
    <recommendedName>
        <fullName evidence="4">HTH luxR-type domain-containing protein</fullName>
    </recommendedName>
</protein>
<dbReference type="PANTHER" id="PTHR44688:SF16">
    <property type="entry name" value="DNA-BINDING TRANSCRIPTIONAL ACTIVATOR DEVR_DOSR"/>
    <property type="match status" value="1"/>
</dbReference>
<feature type="domain" description="HTH luxR-type" evidence="4">
    <location>
        <begin position="785"/>
        <end position="850"/>
    </location>
</feature>
<reference evidence="5 6" key="1">
    <citation type="submission" date="2018-10" db="EMBL/GenBank/DDBJ databases">
        <title>Genome Sequence of Cohnella sp.</title>
        <authorList>
            <person name="Srinivasan S."/>
            <person name="Kim M.K."/>
        </authorList>
    </citation>
    <scope>NUCLEOTIDE SEQUENCE [LARGE SCALE GENOMIC DNA]</scope>
    <source>
        <strain evidence="5 6">18JY8-7</strain>
    </source>
</reference>
<dbReference type="CDD" id="cd06170">
    <property type="entry name" value="LuxR_C_like"/>
    <property type="match status" value="1"/>
</dbReference>
<dbReference type="InterPro" id="IPR016032">
    <property type="entry name" value="Sig_transdc_resp-reg_C-effctor"/>
</dbReference>
<dbReference type="Gene3D" id="1.25.40.10">
    <property type="entry name" value="Tetratricopeptide repeat domain"/>
    <property type="match status" value="1"/>
</dbReference>
<dbReference type="Gene3D" id="3.40.50.300">
    <property type="entry name" value="P-loop containing nucleotide triphosphate hydrolases"/>
    <property type="match status" value="1"/>
</dbReference>
<dbReference type="SMART" id="SM00421">
    <property type="entry name" value="HTH_LUXR"/>
    <property type="match status" value="1"/>
</dbReference>
<dbReference type="PROSITE" id="PS50043">
    <property type="entry name" value="HTH_LUXR_2"/>
    <property type="match status" value="1"/>
</dbReference>
<keyword evidence="2" id="KW-0238">DNA-binding</keyword>
<dbReference type="RefSeq" id="WP_123042584.1">
    <property type="nucleotide sequence ID" value="NZ_CP033433.1"/>
</dbReference>
<dbReference type="Pfam" id="PF25873">
    <property type="entry name" value="WHD_MalT"/>
    <property type="match status" value="1"/>
</dbReference>
<accession>A0A3G3K1T6</accession>
<dbReference type="KEGG" id="coh:EAV92_19190"/>
<dbReference type="SUPFAM" id="SSF46894">
    <property type="entry name" value="C-terminal effector domain of the bipartite response regulators"/>
    <property type="match status" value="1"/>
</dbReference>
<proteinExistence type="predicted"/>